<dbReference type="RefSeq" id="WP_209538103.1">
    <property type="nucleotide sequence ID" value="NZ_CP053381.1"/>
</dbReference>
<reference evidence="2 3" key="1">
    <citation type="journal article" date="2021" name="Front. Microbiol.">
        <title>Aerobic Denitrification and Heterotrophic Sulfur Oxidation in the Genus Halomonas Revealed by Six Novel Species Characterizations and Genome-Based Analysis.</title>
        <authorList>
            <person name="Wang L."/>
            <person name="Shao Z."/>
        </authorList>
    </citation>
    <scope>NUCLEOTIDE SEQUENCE [LARGE SCALE GENOMIC DNA]</scope>
    <source>
        <strain evidence="2 3">MCCC 1A11059</strain>
    </source>
</reference>
<feature type="chain" id="PRO_5046091452" evidence="1">
    <location>
        <begin position="29"/>
        <end position="182"/>
    </location>
</feature>
<keyword evidence="3" id="KW-1185">Reference proteome</keyword>
<dbReference type="InterPro" id="IPR006311">
    <property type="entry name" value="TAT_signal"/>
</dbReference>
<evidence type="ECO:0000313" key="3">
    <source>
        <dbReference type="Proteomes" id="UP000671868"/>
    </source>
</evidence>
<name>A0ABX7WC66_9GAMM</name>
<dbReference type="PROSITE" id="PS51318">
    <property type="entry name" value="TAT"/>
    <property type="match status" value="1"/>
</dbReference>
<evidence type="ECO:0000256" key="1">
    <source>
        <dbReference type="SAM" id="SignalP"/>
    </source>
</evidence>
<sequence>MPLTRRQLLRNGLLVGAAAPFTLGAAWASQAGSLAEAVHGEITLYGDDRSAAELGAGLRQKGWVPRYAGGFDPLALAALPNDSLAAGVTDEAGLVLLTSLLAGRGRILALGRHVPGGHRLLSHRGRIMAPLVEASESWQAALGREYARLALNQEAQRSALRLRRADVNDAAGGEALSFLVRL</sequence>
<accession>A0ABX7WC66</accession>
<organism evidence="2 3">
    <name type="scientific">Billgrantia sulfidoxydans</name>
    <dbReference type="NCBI Taxonomy" id="2733484"/>
    <lineage>
        <taxon>Bacteria</taxon>
        <taxon>Pseudomonadati</taxon>
        <taxon>Pseudomonadota</taxon>
        <taxon>Gammaproteobacteria</taxon>
        <taxon>Oceanospirillales</taxon>
        <taxon>Halomonadaceae</taxon>
        <taxon>Billgrantia</taxon>
    </lineage>
</organism>
<dbReference type="Proteomes" id="UP000671868">
    <property type="component" value="Chromosome"/>
</dbReference>
<evidence type="ECO:0000313" key="2">
    <source>
        <dbReference type="EMBL" id="QTP56594.1"/>
    </source>
</evidence>
<protein>
    <submittedName>
        <fullName evidence="2">Uncharacterized protein</fullName>
    </submittedName>
</protein>
<dbReference type="EMBL" id="CP053381">
    <property type="protein sequence ID" value="QTP56594.1"/>
    <property type="molecule type" value="Genomic_DNA"/>
</dbReference>
<keyword evidence="1" id="KW-0732">Signal</keyword>
<proteinExistence type="predicted"/>
<gene>
    <name evidence="2" type="ORF">HNO51_19040</name>
</gene>
<feature type="signal peptide" evidence="1">
    <location>
        <begin position="1"/>
        <end position="28"/>
    </location>
</feature>